<dbReference type="PROSITE" id="PS50060">
    <property type="entry name" value="MAM_2"/>
    <property type="match status" value="1"/>
</dbReference>
<dbReference type="SMART" id="SM00089">
    <property type="entry name" value="PKD"/>
    <property type="match status" value="1"/>
</dbReference>
<dbReference type="RefSeq" id="WP_376860388.1">
    <property type="nucleotide sequence ID" value="NZ_JBHSLA010000003.1"/>
</dbReference>
<dbReference type="SUPFAM" id="SSF49899">
    <property type="entry name" value="Concanavalin A-like lectins/glucanases"/>
    <property type="match status" value="1"/>
</dbReference>
<dbReference type="SUPFAM" id="SSF55486">
    <property type="entry name" value="Metalloproteases ('zincins'), catalytic domain"/>
    <property type="match status" value="1"/>
</dbReference>
<feature type="domain" description="PKD" evidence="4">
    <location>
        <begin position="318"/>
        <end position="382"/>
    </location>
</feature>
<name>A0ABW0C5L8_9FLAO</name>
<proteinExistence type="predicted"/>
<gene>
    <name evidence="5" type="ORF">ACFPH8_09250</name>
</gene>
<evidence type="ECO:0000256" key="2">
    <source>
        <dbReference type="SAM" id="SignalP"/>
    </source>
</evidence>
<dbReference type="NCBIfam" id="TIGR04183">
    <property type="entry name" value="Por_Secre_tail"/>
    <property type="match status" value="1"/>
</dbReference>
<organism evidence="5 6">
    <name type="scientific">Bizionia hallyeonensis</name>
    <dbReference type="NCBI Taxonomy" id="1123757"/>
    <lineage>
        <taxon>Bacteria</taxon>
        <taxon>Pseudomonadati</taxon>
        <taxon>Bacteroidota</taxon>
        <taxon>Flavobacteriia</taxon>
        <taxon>Flavobacteriales</taxon>
        <taxon>Flavobacteriaceae</taxon>
        <taxon>Bizionia</taxon>
    </lineage>
</organism>
<dbReference type="Pfam" id="PF18911">
    <property type="entry name" value="PKD_4"/>
    <property type="match status" value="1"/>
</dbReference>
<evidence type="ECO:0000256" key="1">
    <source>
        <dbReference type="ARBA" id="ARBA00022729"/>
    </source>
</evidence>
<feature type="signal peptide" evidence="2">
    <location>
        <begin position="1"/>
        <end position="25"/>
    </location>
</feature>
<dbReference type="InterPro" id="IPR051560">
    <property type="entry name" value="MAM_domain-containing"/>
</dbReference>
<dbReference type="InterPro" id="IPR024079">
    <property type="entry name" value="MetalloPept_cat_dom_sf"/>
</dbReference>
<dbReference type="InterPro" id="IPR000601">
    <property type="entry name" value="PKD_dom"/>
</dbReference>
<dbReference type="InterPro" id="IPR013783">
    <property type="entry name" value="Ig-like_fold"/>
</dbReference>
<dbReference type="PROSITE" id="PS50093">
    <property type="entry name" value="PKD"/>
    <property type="match status" value="1"/>
</dbReference>
<dbReference type="Pfam" id="PF18962">
    <property type="entry name" value="Por_Secre_tail"/>
    <property type="match status" value="1"/>
</dbReference>
<dbReference type="InterPro" id="IPR000998">
    <property type="entry name" value="MAM_dom"/>
</dbReference>
<dbReference type="NCBIfam" id="NF038128">
    <property type="entry name" value="choice_anch_J"/>
    <property type="match status" value="1"/>
</dbReference>
<keyword evidence="1 2" id="KW-0732">Signal</keyword>
<dbReference type="EMBL" id="JBHSLA010000003">
    <property type="protein sequence ID" value="MFC5195512.1"/>
    <property type="molecule type" value="Genomic_DNA"/>
</dbReference>
<dbReference type="Gene3D" id="2.60.40.10">
    <property type="entry name" value="Immunoglobulins"/>
    <property type="match status" value="1"/>
</dbReference>
<dbReference type="Pfam" id="PF05572">
    <property type="entry name" value="Peptidase_M43"/>
    <property type="match status" value="1"/>
</dbReference>
<protein>
    <submittedName>
        <fullName evidence="5">T9SS type A sorting domain-containing protein</fullName>
    </submittedName>
</protein>
<dbReference type="Pfam" id="PF00629">
    <property type="entry name" value="MAM"/>
    <property type="match status" value="1"/>
</dbReference>
<reference evidence="6" key="1">
    <citation type="journal article" date="2019" name="Int. J. Syst. Evol. Microbiol.">
        <title>The Global Catalogue of Microorganisms (GCM) 10K type strain sequencing project: providing services to taxonomists for standard genome sequencing and annotation.</title>
        <authorList>
            <consortium name="The Broad Institute Genomics Platform"/>
            <consortium name="The Broad Institute Genome Sequencing Center for Infectious Disease"/>
            <person name="Wu L."/>
            <person name="Ma J."/>
        </authorList>
    </citation>
    <scope>NUCLEOTIDE SEQUENCE [LARGE SCALE GENOMIC DNA]</scope>
    <source>
        <strain evidence="6">JCM 17978</strain>
    </source>
</reference>
<dbReference type="InterPro" id="IPR026444">
    <property type="entry name" value="Secre_tail"/>
</dbReference>
<evidence type="ECO:0000259" key="3">
    <source>
        <dbReference type="PROSITE" id="PS50060"/>
    </source>
</evidence>
<dbReference type="InterPro" id="IPR008754">
    <property type="entry name" value="Peptidase_M43"/>
</dbReference>
<dbReference type="PANTHER" id="PTHR23282">
    <property type="entry name" value="APICAL ENDOSOMAL GLYCOPROTEIN PRECURSOR"/>
    <property type="match status" value="1"/>
</dbReference>
<dbReference type="Gene3D" id="3.40.390.10">
    <property type="entry name" value="Collagenase (Catalytic Domain)"/>
    <property type="match status" value="1"/>
</dbReference>
<comment type="caution">
    <text evidence="5">The sequence shown here is derived from an EMBL/GenBank/DDBJ whole genome shotgun (WGS) entry which is preliminary data.</text>
</comment>
<feature type="chain" id="PRO_5047146489" evidence="2">
    <location>
        <begin position="26"/>
        <end position="634"/>
    </location>
</feature>
<dbReference type="SUPFAM" id="SSF49299">
    <property type="entry name" value="PKD domain"/>
    <property type="match status" value="1"/>
</dbReference>
<accession>A0ABW0C5L8</accession>
<feature type="domain" description="MAM" evidence="3">
    <location>
        <begin position="385"/>
        <end position="555"/>
    </location>
</feature>
<evidence type="ECO:0000313" key="6">
    <source>
        <dbReference type="Proteomes" id="UP001596162"/>
    </source>
</evidence>
<dbReference type="InterPro" id="IPR035986">
    <property type="entry name" value="PKD_dom_sf"/>
</dbReference>
<dbReference type="SMART" id="SM00137">
    <property type="entry name" value="MAM"/>
    <property type="match status" value="1"/>
</dbReference>
<evidence type="ECO:0000313" key="5">
    <source>
        <dbReference type="EMBL" id="MFC5195512.1"/>
    </source>
</evidence>
<evidence type="ECO:0000259" key="4">
    <source>
        <dbReference type="PROSITE" id="PS50093"/>
    </source>
</evidence>
<dbReference type="CDD" id="cd00146">
    <property type="entry name" value="PKD"/>
    <property type="match status" value="1"/>
</dbReference>
<dbReference type="InterPro" id="IPR013320">
    <property type="entry name" value="ConA-like_dom_sf"/>
</dbReference>
<dbReference type="Proteomes" id="UP001596162">
    <property type="component" value="Unassembled WGS sequence"/>
</dbReference>
<sequence length="634" mass="69236">MPTFTQTKSTLFLLVVVLFQISAFSQEQNCGTMETAESLQFFENNRQQILEIEENFLNNAQFRASNPITSVPVKVHIIRTSAGSGGLSTTELDDAMAIMNGFYANANLEFFVCDGINYIDSDAYYDFQNDQEAVLTSANSVPGLINIYFTNSVTRVSAGDSVCGYAYYPGGADTILMKNSCAINGSTLAHEMGHFFSLRHTHGGTPNELVDGSNCSTEGDYICDTPADPTLSYSNVNSSCTYTGTDLDANGDSYVPQTSNVMSYSRKECRTEFTPQQYARMYATYTLTRNNFNCASIDVDFTADVTQSCQSALTVAFSETSSGATSWAWDVDGDDITDYTSQNPTHTYTTPGLYDVKLTVSNAQNTISKSYVEYIKVGATETLPISRNFDSTTDITEGGWTVKSNTTASFTWVLNSGTTPSTGSGPLTDASGSGNYIFVEGSNAVAGEVAEYITPCVDMNIGNAVLEFDYHMFGPQMGELHVDIDTGSGFINDITPPLIGQQQSTNADPYLNRSVDLASYAGQTVRFRFRAIRGSSWSSDIAIDNILIQNTLSRETFNTDSVRIFPNPVQDHTLNVKLPNNSYEVTYNITNMLGQIVTSGTLKDMIDVSTLTPGTYFLSLNLNGNKVIKKFIKM</sequence>
<dbReference type="PANTHER" id="PTHR23282:SF101">
    <property type="entry name" value="MAM DOMAIN-CONTAINING PROTEIN"/>
    <property type="match status" value="1"/>
</dbReference>
<dbReference type="InterPro" id="IPR022409">
    <property type="entry name" value="PKD/Chitinase_dom"/>
</dbReference>
<keyword evidence="6" id="KW-1185">Reference proteome</keyword>
<dbReference type="Gene3D" id="2.60.120.200">
    <property type="match status" value="1"/>
</dbReference>
<dbReference type="CDD" id="cd06263">
    <property type="entry name" value="MAM"/>
    <property type="match status" value="1"/>
</dbReference>